<dbReference type="RefSeq" id="WP_102825586.1">
    <property type="nucleotide sequence ID" value="NZ_CP139348.1"/>
</dbReference>
<dbReference type="OrthoDB" id="8658956at2"/>
<organism evidence="1 2">
    <name type="scientific">Stutzerimonas stutzeri</name>
    <name type="common">Pseudomonas stutzeri</name>
    <dbReference type="NCBI Taxonomy" id="316"/>
    <lineage>
        <taxon>Bacteria</taxon>
        <taxon>Pseudomonadati</taxon>
        <taxon>Pseudomonadota</taxon>
        <taxon>Gammaproteobacteria</taxon>
        <taxon>Pseudomonadales</taxon>
        <taxon>Pseudomonadaceae</taxon>
        <taxon>Stutzerimonas</taxon>
    </lineage>
</organism>
<dbReference type="AlphaFoldDB" id="A0A2N8RZD7"/>
<proteinExistence type="predicted"/>
<dbReference type="EMBL" id="POUN01000004">
    <property type="protein sequence ID" value="PNF79696.1"/>
    <property type="molecule type" value="Genomic_DNA"/>
</dbReference>
<protein>
    <submittedName>
        <fullName evidence="1">Uncharacterized protein</fullName>
    </submittedName>
</protein>
<gene>
    <name evidence="1" type="ORF">CXK92_13730</name>
</gene>
<sequence length="110" mass="12081">MKMPAIGQDASLRVSRQGGVVAAPGLKRTRQIEFADCDAAQRQGLCSVLEQCLPVASKNVGQGDRRFFTVEVHYRRENSDAELILQIAEERAPQELLQLWQDGAIPGSST</sequence>
<accession>A0A2N8RZD7</accession>
<evidence type="ECO:0000313" key="1">
    <source>
        <dbReference type="EMBL" id="PNF79696.1"/>
    </source>
</evidence>
<dbReference type="InterPro" id="IPR049457">
    <property type="entry name" value="Emfourin"/>
</dbReference>
<dbReference type="Proteomes" id="UP000235925">
    <property type="component" value="Unassembled WGS sequence"/>
</dbReference>
<name>A0A2N8RZD7_STUST</name>
<evidence type="ECO:0000313" key="2">
    <source>
        <dbReference type="Proteomes" id="UP000235925"/>
    </source>
</evidence>
<comment type="caution">
    <text evidence="1">The sequence shown here is derived from an EMBL/GenBank/DDBJ whole genome shotgun (WGS) entry which is preliminary data.</text>
</comment>
<reference evidence="1 2" key="1">
    <citation type="submission" date="2018-01" db="EMBL/GenBank/DDBJ databases">
        <title>Denitrification phenotypes of diverse strains of Pseudomonas stutzeri.</title>
        <authorList>
            <person name="Milligan D.A."/>
            <person name="Bergaust L."/>
            <person name="Bakken L.R."/>
            <person name="Frostegard A."/>
        </authorList>
    </citation>
    <scope>NUCLEOTIDE SEQUENCE [LARGE SCALE GENOMIC DNA]</scope>
    <source>
        <strain evidence="1 2">KC</strain>
    </source>
</reference>
<dbReference type="Pfam" id="PF20242">
    <property type="entry name" value="Emfourin"/>
    <property type="match status" value="1"/>
</dbReference>